<dbReference type="Gene3D" id="3.40.50.300">
    <property type="entry name" value="P-loop containing nucleotide triphosphate hydrolases"/>
    <property type="match status" value="1"/>
</dbReference>
<protein>
    <submittedName>
        <fullName evidence="6">Sulfotransferase 1C2A-like isoform X1</fullName>
    </submittedName>
</protein>
<evidence type="ECO:0000256" key="3">
    <source>
        <dbReference type="SAM" id="SignalP"/>
    </source>
</evidence>
<feature type="domain" description="Sulfotransferase" evidence="4">
    <location>
        <begin position="9"/>
        <end position="134"/>
    </location>
</feature>
<dbReference type="InterPro" id="IPR000863">
    <property type="entry name" value="Sulfotransferase_dom"/>
</dbReference>
<evidence type="ECO:0000259" key="4">
    <source>
        <dbReference type="Pfam" id="PF00685"/>
    </source>
</evidence>
<dbReference type="RefSeq" id="XP_035825577.1">
    <property type="nucleotide sequence ID" value="XM_035969684.1"/>
</dbReference>
<dbReference type="InterPro" id="IPR027417">
    <property type="entry name" value="P-loop_NTPase"/>
</dbReference>
<evidence type="ECO:0000313" key="5">
    <source>
        <dbReference type="Proteomes" id="UP000694888"/>
    </source>
</evidence>
<accession>A0ABM1VT35</accession>
<dbReference type="Proteomes" id="UP000694888">
    <property type="component" value="Unplaced"/>
</dbReference>
<evidence type="ECO:0000256" key="1">
    <source>
        <dbReference type="ARBA" id="ARBA00005771"/>
    </source>
</evidence>
<proteinExistence type="inferred from homology"/>
<evidence type="ECO:0000256" key="2">
    <source>
        <dbReference type="ARBA" id="ARBA00022679"/>
    </source>
</evidence>
<comment type="similarity">
    <text evidence="1">Belongs to the sulfotransferase 1 family.</text>
</comment>
<keyword evidence="2" id="KW-0808">Transferase</keyword>
<organism evidence="5 6">
    <name type="scientific">Aplysia californica</name>
    <name type="common">California sea hare</name>
    <dbReference type="NCBI Taxonomy" id="6500"/>
    <lineage>
        <taxon>Eukaryota</taxon>
        <taxon>Metazoa</taxon>
        <taxon>Spiralia</taxon>
        <taxon>Lophotrochozoa</taxon>
        <taxon>Mollusca</taxon>
        <taxon>Gastropoda</taxon>
        <taxon>Heterobranchia</taxon>
        <taxon>Euthyneura</taxon>
        <taxon>Tectipleura</taxon>
        <taxon>Aplysiida</taxon>
        <taxon>Aplysioidea</taxon>
        <taxon>Aplysiidae</taxon>
        <taxon>Aplysia</taxon>
    </lineage>
</organism>
<dbReference type="SUPFAM" id="SSF52540">
    <property type="entry name" value="P-loop containing nucleoside triphosphate hydrolases"/>
    <property type="match status" value="1"/>
</dbReference>
<dbReference type="Pfam" id="PF00685">
    <property type="entry name" value="Sulfotransfer_1"/>
    <property type="match status" value="1"/>
</dbReference>
<feature type="signal peptide" evidence="3">
    <location>
        <begin position="1"/>
        <end position="19"/>
    </location>
</feature>
<gene>
    <name evidence="6" type="primary">LOC101852405</name>
</gene>
<dbReference type="GeneID" id="101852405"/>
<reference evidence="6" key="1">
    <citation type="submission" date="2025-08" db="UniProtKB">
        <authorList>
            <consortium name="RefSeq"/>
        </authorList>
    </citation>
    <scope>IDENTIFICATION</scope>
</reference>
<keyword evidence="5" id="KW-1185">Reference proteome</keyword>
<sequence length="144" mass="16855">MILFCLVLLTGEILWGSWFDHVLEMEKFMKEYPDNPVHVVQYEKMKEDPVSEIKKLCDFLDRPNVDVEELALATSFAQMKQIKDPVYKQSEGTYCHEGAAGVMVKGMIGRWREQFTVDQSERYDKAFEEKMKGSKLADMVREYI</sequence>
<name>A0ABM1VT35_APLCA</name>
<keyword evidence="3" id="KW-0732">Signal</keyword>
<feature type="chain" id="PRO_5045118065" evidence="3">
    <location>
        <begin position="20"/>
        <end position="144"/>
    </location>
</feature>
<evidence type="ECO:0000313" key="6">
    <source>
        <dbReference type="RefSeq" id="XP_035825577.1"/>
    </source>
</evidence>
<dbReference type="PANTHER" id="PTHR11783">
    <property type="entry name" value="SULFOTRANSFERASE SULT"/>
    <property type="match status" value="1"/>
</dbReference>